<evidence type="ECO:0000256" key="1">
    <source>
        <dbReference type="SAM" id="MobiDB-lite"/>
    </source>
</evidence>
<dbReference type="AlphaFoldDB" id="A0A2V5KZW1"/>
<reference evidence="2 3" key="1">
    <citation type="submission" date="2018-05" db="EMBL/GenBank/DDBJ databases">
        <title>Paenibacillus flagellatus sp. nov., isolated from selenium mineral soil.</title>
        <authorList>
            <person name="Dai X."/>
        </authorList>
    </citation>
    <scope>NUCLEOTIDE SEQUENCE [LARGE SCALE GENOMIC DNA]</scope>
    <source>
        <strain evidence="2 3">DXL2</strain>
    </source>
</reference>
<protein>
    <submittedName>
        <fullName evidence="2">Uncharacterized protein</fullName>
    </submittedName>
</protein>
<evidence type="ECO:0000313" key="2">
    <source>
        <dbReference type="EMBL" id="PYI55776.1"/>
    </source>
</evidence>
<dbReference type="Proteomes" id="UP000247476">
    <property type="component" value="Unassembled WGS sequence"/>
</dbReference>
<name>A0A2V5KZW1_9BACL</name>
<accession>A0A2V5KZW1</accession>
<comment type="caution">
    <text evidence="2">The sequence shown here is derived from an EMBL/GenBank/DDBJ whole genome shotgun (WGS) entry which is preliminary data.</text>
</comment>
<evidence type="ECO:0000313" key="3">
    <source>
        <dbReference type="Proteomes" id="UP000247476"/>
    </source>
</evidence>
<dbReference type="OrthoDB" id="2624306at2"/>
<keyword evidence="3" id="KW-1185">Reference proteome</keyword>
<feature type="region of interest" description="Disordered" evidence="1">
    <location>
        <begin position="1"/>
        <end position="31"/>
    </location>
</feature>
<gene>
    <name evidence="2" type="ORF">DLM86_08650</name>
</gene>
<feature type="compositionally biased region" description="Polar residues" evidence="1">
    <location>
        <begin position="12"/>
        <end position="31"/>
    </location>
</feature>
<sequence length="59" mass="6399">MNGNDGQPDVYNETTNTAGGITTPANQQDVSPTDLLAEAVEEGMDRLRQTFEDENDPKS</sequence>
<organism evidence="2 3">
    <name type="scientific">Paenibacillus flagellatus</name>
    <dbReference type="NCBI Taxonomy" id="2211139"/>
    <lineage>
        <taxon>Bacteria</taxon>
        <taxon>Bacillati</taxon>
        <taxon>Bacillota</taxon>
        <taxon>Bacilli</taxon>
        <taxon>Bacillales</taxon>
        <taxon>Paenibacillaceae</taxon>
        <taxon>Paenibacillus</taxon>
    </lineage>
</organism>
<dbReference type="EMBL" id="QJVJ01000003">
    <property type="protein sequence ID" value="PYI55776.1"/>
    <property type="molecule type" value="Genomic_DNA"/>
</dbReference>
<dbReference type="RefSeq" id="WP_110839577.1">
    <property type="nucleotide sequence ID" value="NZ_QJVJ01000003.1"/>
</dbReference>
<proteinExistence type="predicted"/>